<keyword evidence="1 5" id="KW-0808">Transferase</keyword>
<dbReference type="InterPro" id="IPR051531">
    <property type="entry name" value="N-acetyltransferase"/>
</dbReference>
<dbReference type="Proteomes" id="UP000466864">
    <property type="component" value="Unassembled WGS sequence"/>
</dbReference>
<evidence type="ECO:0000313" key="5">
    <source>
        <dbReference type="EMBL" id="MST82704.1"/>
    </source>
</evidence>
<dbReference type="SUPFAM" id="SSF55729">
    <property type="entry name" value="Acyl-CoA N-acyltransferases (Nat)"/>
    <property type="match status" value="1"/>
</dbReference>
<evidence type="ECO:0000313" key="6">
    <source>
        <dbReference type="Proteomes" id="UP000466864"/>
    </source>
</evidence>
<comment type="caution">
    <text evidence="5">The sequence shown here is derived from an EMBL/GenBank/DDBJ whole genome shotgun (WGS) entry which is preliminary data.</text>
</comment>
<protein>
    <submittedName>
        <fullName evidence="5">GNAT family N-acetyltransferase</fullName>
    </submittedName>
</protein>
<accession>A0A7X2TNV3</accession>
<reference evidence="5 6" key="1">
    <citation type="submission" date="2019-08" db="EMBL/GenBank/DDBJ databases">
        <title>In-depth cultivation of the pig gut microbiome towards novel bacterial diversity and tailored functional studies.</title>
        <authorList>
            <person name="Wylensek D."/>
            <person name="Hitch T.C.A."/>
            <person name="Clavel T."/>
        </authorList>
    </citation>
    <scope>NUCLEOTIDE SEQUENCE [LARGE SCALE GENOMIC DNA]</scope>
    <source>
        <strain evidence="5 6">Oil+RF-744-WCA-WT-13</strain>
    </source>
</reference>
<dbReference type="Pfam" id="PF13302">
    <property type="entry name" value="Acetyltransf_3"/>
    <property type="match status" value="1"/>
</dbReference>
<dbReference type="PANTHER" id="PTHR43792:SF8">
    <property type="entry name" value="[RIBOSOMAL PROTEIN US5]-ALANINE N-ACETYLTRANSFERASE"/>
    <property type="match status" value="1"/>
</dbReference>
<dbReference type="InterPro" id="IPR000182">
    <property type="entry name" value="GNAT_dom"/>
</dbReference>
<dbReference type="EMBL" id="VUMV01000008">
    <property type="protein sequence ID" value="MST82704.1"/>
    <property type="molecule type" value="Genomic_DNA"/>
</dbReference>
<keyword evidence="6" id="KW-1185">Reference proteome</keyword>
<evidence type="ECO:0000256" key="1">
    <source>
        <dbReference type="ARBA" id="ARBA00022679"/>
    </source>
</evidence>
<dbReference type="InterPro" id="IPR016181">
    <property type="entry name" value="Acyl_CoA_acyltransferase"/>
</dbReference>
<sequence>MKVMVSACLTGENCKYNGGNNRDDKILRLLEGNQEIPVCPEQMGGLPTPRVPSEIRNGTVMAKDGRNVDSEFRAGAARCLEIARREQPDLIVLQPRSPSCGVEQRYDGTFSGTLIRGAGVTAQLLMENGFPAVDAEDLLVTDRLLLRKWAERDAEDLYRYASDPDVGPAAGWPPHRSVSESLDVIRNVLNGAETYAICLKTDGKAIGAIGLKVKVQTDSAAGRGDACELGYWLGKPFWSKGIMTEAAREMIRHGFEDIGMSAIWCEYYEGNSRSKRVQEKCGFHYQRTIREADVPLLHEKRTVYVNSLNRAEYQERNDEFSR</sequence>
<dbReference type="Gene3D" id="3.40.630.30">
    <property type="match status" value="1"/>
</dbReference>
<organism evidence="5 6">
    <name type="scientific">Bilifractor porci</name>
    <dbReference type="NCBI Taxonomy" id="2606636"/>
    <lineage>
        <taxon>Bacteria</taxon>
        <taxon>Bacillati</taxon>
        <taxon>Bacillota</taxon>
        <taxon>Clostridia</taxon>
        <taxon>Lachnospirales</taxon>
        <taxon>Lachnospiraceae</taxon>
        <taxon>Bilifractor</taxon>
    </lineage>
</organism>
<dbReference type="Pfam" id="PF04463">
    <property type="entry name" value="2-thiour_desulf"/>
    <property type="match status" value="1"/>
</dbReference>
<dbReference type="AlphaFoldDB" id="A0A7X2TNV3"/>
<dbReference type="GO" id="GO:0016747">
    <property type="term" value="F:acyltransferase activity, transferring groups other than amino-acyl groups"/>
    <property type="evidence" value="ECO:0007669"/>
    <property type="project" value="InterPro"/>
</dbReference>
<dbReference type="InterPro" id="IPR007553">
    <property type="entry name" value="2-thiour_desulf"/>
</dbReference>
<name>A0A7X2TNV3_9FIRM</name>
<keyword evidence="2" id="KW-0012">Acyltransferase</keyword>
<evidence type="ECO:0000256" key="2">
    <source>
        <dbReference type="ARBA" id="ARBA00023315"/>
    </source>
</evidence>
<gene>
    <name evidence="5" type="ORF">FYJ60_10280</name>
</gene>
<evidence type="ECO:0000256" key="3">
    <source>
        <dbReference type="ARBA" id="ARBA00038502"/>
    </source>
</evidence>
<evidence type="ECO:0000259" key="4">
    <source>
        <dbReference type="PROSITE" id="PS51186"/>
    </source>
</evidence>
<feature type="domain" description="N-acetyltransferase" evidence="4">
    <location>
        <begin position="144"/>
        <end position="304"/>
    </location>
</feature>
<proteinExistence type="inferred from homology"/>
<dbReference type="PROSITE" id="PS51186">
    <property type="entry name" value="GNAT"/>
    <property type="match status" value="1"/>
</dbReference>
<comment type="similarity">
    <text evidence="3">Belongs to the acetyltransferase family. RimJ subfamily.</text>
</comment>
<dbReference type="PANTHER" id="PTHR43792">
    <property type="entry name" value="GNAT FAMILY, PUTATIVE (AFU_ORTHOLOGUE AFUA_3G00765)-RELATED-RELATED"/>
    <property type="match status" value="1"/>
</dbReference>